<evidence type="ECO:0000313" key="7">
    <source>
        <dbReference type="EMBL" id="PCH35587.1"/>
    </source>
</evidence>
<keyword evidence="3" id="KW-0812">Transmembrane</keyword>
<feature type="domain" description="3-oxo-5-alpha-steroid 4-dehydrogenase C-terminal" evidence="6">
    <location>
        <begin position="119"/>
        <end position="301"/>
    </location>
</feature>
<comment type="subcellular location">
    <subcellularLocation>
        <location evidence="1">Membrane</location>
        <topology evidence="1">Multi-pass membrane protein</topology>
    </subcellularLocation>
</comment>
<dbReference type="OMA" id="PHYALEW"/>
<evidence type="ECO:0000256" key="2">
    <source>
        <dbReference type="ARBA" id="ARBA00007742"/>
    </source>
</evidence>
<protein>
    <recommendedName>
        <fullName evidence="6">3-oxo-5-alpha-steroid 4-dehydrogenase C-terminal domain-containing protein</fullName>
    </recommendedName>
</protein>
<dbReference type="PANTHER" id="PTHR10556">
    <property type="entry name" value="3-OXO-5-ALPHA-STEROID 4-DEHYDROGENASE"/>
    <property type="match status" value="1"/>
</dbReference>
<dbReference type="OrthoDB" id="5788137at2759"/>
<reference evidence="7 8" key="1">
    <citation type="journal article" date="2012" name="Science">
        <title>The Paleozoic origin of enzymatic lignin decomposition reconstructed from 31 fungal genomes.</title>
        <authorList>
            <person name="Floudas D."/>
            <person name="Binder M."/>
            <person name="Riley R."/>
            <person name="Barry K."/>
            <person name="Blanchette R.A."/>
            <person name="Henrissat B."/>
            <person name="Martinez A.T."/>
            <person name="Otillar R."/>
            <person name="Spatafora J.W."/>
            <person name="Yadav J.S."/>
            <person name="Aerts A."/>
            <person name="Benoit I."/>
            <person name="Boyd A."/>
            <person name="Carlson A."/>
            <person name="Copeland A."/>
            <person name="Coutinho P.M."/>
            <person name="de Vries R.P."/>
            <person name="Ferreira P."/>
            <person name="Findley K."/>
            <person name="Foster B."/>
            <person name="Gaskell J."/>
            <person name="Glotzer D."/>
            <person name="Gorecki P."/>
            <person name="Heitman J."/>
            <person name="Hesse C."/>
            <person name="Hori C."/>
            <person name="Igarashi K."/>
            <person name="Jurgens J.A."/>
            <person name="Kallen N."/>
            <person name="Kersten P."/>
            <person name="Kohler A."/>
            <person name="Kuees U."/>
            <person name="Kumar T.K.A."/>
            <person name="Kuo A."/>
            <person name="LaButti K."/>
            <person name="Larrondo L.F."/>
            <person name="Lindquist E."/>
            <person name="Ling A."/>
            <person name="Lombard V."/>
            <person name="Lucas S."/>
            <person name="Lundell T."/>
            <person name="Martin R."/>
            <person name="McLaughlin D.J."/>
            <person name="Morgenstern I."/>
            <person name="Morin E."/>
            <person name="Murat C."/>
            <person name="Nagy L.G."/>
            <person name="Nolan M."/>
            <person name="Ohm R.A."/>
            <person name="Patyshakuliyeva A."/>
            <person name="Rokas A."/>
            <person name="Ruiz-Duenas F.J."/>
            <person name="Sabat G."/>
            <person name="Salamov A."/>
            <person name="Samejima M."/>
            <person name="Schmutz J."/>
            <person name="Slot J.C."/>
            <person name="St John F."/>
            <person name="Stenlid J."/>
            <person name="Sun H."/>
            <person name="Sun S."/>
            <person name="Syed K."/>
            <person name="Tsang A."/>
            <person name="Wiebenga A."/>
            <person name="Young D."/>
            <person name="Pisabarro A."/>
            <person name="Eastwood D.C."/>
            <person name="Martin F."/>
            <person name="Cullen D."/>
            <person name="Grigoriev I.V."/>
            <person name="Hibbett D.S."/>
        </authorList>
    </citation>
    <scope>NUCLEOTIDE SEQUENCE [LARGE SCALE GENOMIC DNA]</scope>
    <source>
        <strain evidence="7 8">MD-104</strain>
    </source>
</reference>
<evidence type="ECO:0000256" key="4">
    <source>
        <dbReference type="ARBA" id="ARBA00022989"/>
    </source>
</evidence>
<keyword evidence="8" id="KW-1185">Reference proteome</keyword>
<dbReference type="AlphaFoldDB" id="A0A2H3JHU4"/>
<evidence type="ECO:0000256" key="1">
    <source>
        <dbReference type="ARBA" id="ARBA00004141"/>
    </source>
</evidence>
<comment type="similarity">
    <text evidence="2">Belongs to the steroid 5-alpha reductase family.</text>
</comment>
<dbReference type="GO" id="GO:0016627">
    <property type="term" value="F:oxidoreductase activity, acting on the CH-CH group of donors"/>
    <property type="evidence" value="ECO:0007669"/>
    <property type="project" value="InterPro"/>
</dbReference>
<name>A0A2H3JHU4_WOLCO</name>
<accession>A0A2H3JHU4</accession>
<gene>
    <name evidence="7" type="ORF">WOLCODRAFT_133901</name>
</gene>
<dbReference type="GO" id="GO:0006629">
    <property type="term" value="P:lipid metabolic process"/>
    <property type="evidence" value="ECO:0007669"/>
    <property type="project" value="InterPro"/>
</dbReference>
<keyword evidence="5" id="KW-0472">Membrane</keyword>
<organism evidence="7 8">
    <name type="scientific">Wolfiporia cocos (strain MD-104)</name>
    <name type="common">Brown rot fungus</name>
    <dbReference type="NCBI Taxonomy" id="742152"/>
    <lineage>
        <taxon>Eukaryota</taxon>
        <taxon>Fungi</taxon>
        <taxon>Dikarya</taxon>
        <taxon>Basidiomycota</taxon>
        <taxon>Agaricomycotina</taxon>
        <taxon>Agaricomycetes</taxon>
        <taxon>Polyporales</taxon>
        <taxon>Phaeolaceae</taxon>
        <taxon>Wolfiporia</taxon>
    </lineage>
</organism>
<dbReference type="Proteomes" id="UP000218811">
    <property type="component" value="Unassembled WGS sequence"/>
</dbReference>
<dbReference type="STRING" id="742152.A0A2H3JHU4"/>
<sequence length="301" mass="33414">MLDVAQAQVWYDTARKWFAIIPPLICPTTFLIDAPFGRFAPSGDSILLVDGIKSWIAMELVSPLTFIYIFTKAPLSGGVAPPLTLSHPPTFLSALFLLHYLNRAIISPLRTPSRSKSHISVPLSAVLFNVMNGSLMATYFSSPGARAFLADAYTRPTFCGGVGLWAVGLAGNILHDEVLLSIRRKAKAKGKGRALADDGGSGKKKSQKEHYAIPHGYLYNFISYPNYFCEWCEWLGFALAAAQVPSFGSFAQLLATLSPPYLFFFSEVFLMLPRAYRGHKWYHSRFPDYPSERKAVVPFLF</sequence>
<keyword evidence="4" id="KW-1133">Transmembrane helix</keyword>
<evidence type="ECO:0000256" key="5">
    <source>
        <dbReference type="ARBA" id="ARBA00023136"/>
    </source>
</evidence>
<dbReference type="Pfam" id="PF02544">
    <property type="entry name" value="Steroid_dh"/>
    <property type="match status" value="1"/>
</dbReference>
<evidence type="ECO:0000313" key="8">
    <source>
        <dbReference type="Proteomes" id="UP000218811"/>
    </source>
</evidence>
<dbReference type="PANTHER" id="PTHR10556:SF43">
    <property type="entry name" value="STEROID 5-ALPHA-REDUCTASE DET2"/>
    <property type="match status" value="1"/>
</dbReference>
<evidence type="ECO:0000259" key="6">
    <source>
        <dbReference type="Pfam" id="PF02544"/>
    </source>
</evidence>
<dbReference type="PROSITE" id="PS50244">
    <property type="entry name" value="S5A_REDUCTASE"/>
    <property type="match status" value="1"/>
</dbReference>
<evidence type="ECO:0000256" key="3">
    <source>
        <dbReference type="ARBA" id="ARBA00022692"/>
    </source>
</evidence>
<proteinExistence type="inferred from homology"/>
<dbReference type="EMBL" id="KB467854">
    <property type="protein sequence ID" value="PCH35587.1"/>
    <property type="molecule type" value="Genomic_DNA"/>
</dbReference>
<dbReference type="InterPro" id="IPR001104">
    <property type="entry name" value="3-oxo-5_a-steroid_4-DH_C"/>
</dbReference>
<dbReference type="InterPro" id="IPR039357">
    <property type="entry name" value="SRD5A/TECR"/>
</dbReference>
<dbReference type="GO" id="GO:0016020">
    <property type="term" value="C:membrane"/>
    <property type="evidence" value="ECO:0007669"/>
    <property type="project" value="UniProtKB-SubCell"/>
</dbReference>